<dbReference type="AlphaFoldDB" id="A0A5R9F2L6"/>
<comment type="function">
    <text evidence="10">Catalyzes the transfer of an acyl group from acyl-phosphate (acyl-PO(4)) to glycerol-3-phosphate (G3P) to form lysophosphatidic acid (LPA). This enzyme utilizes acyl-phosphate as fatty acyl donor, but not acyl-CoA or acyl-ACP.</text>
</comment>
<feature type="transmembrane region" description="Helical" evidence="10">
    <location>
        <begin position="6"/>
        <end position="28"/>
    </location>
</feature>
<dbReference type="RefSeq" id="WP_138125450.1">
    <property type="nucleotide sequence ID" value="NZ_SWLG01000005.1"/>
</dbReference>
<dbReference type="GO" id="GO:0043772">
    <property type="term" value="F:acyl-phosphate glycerol-3-phosphate acyltransferase activity"/>
    <property type="evidence" value="ECO:0007669"/>
    <property type="project" value="UniProtKB-UniRule"/>
</dbReference>
<dbReference type="PANTHER" id="PTHR30309">
    <property type="entry name" value="INNER MEMBRANE PROTEIN YGIH"/>
    <property type="match status" value="1"/>
</dbReference>
<gene>
    <name evidence="10" type="primary">plsY</name>
    <name evidence="11" type="ORF">FCL54_08835</name>
</gene>
<keyword evidence="6 10" id="KW-0443">Lipid metabolism</keyword>
<keyword evidence="11" id="KW-0012">Acyltransferase</keyword>
<dbReference type="EMBL" id="SWLG01000005">
    <property type="protein sequence ID" value="TLS37912.1"/>
    <property type="molecule type" value="Genomic_DNA"/>
</dbReference>
<comment type="subunit">
    <text evidence="10">Probably interacts with PlsX.</text>
</comment>
<dbReference type="HAMAP" id="MF_01043">
    <property type="entry name" value="PlsY"/>
    <property type="match status" value="1"/>
</dbReference>
<dbReference type="UniPathway" id="UPA00085"/>
<keyword evidence="3 10" id="KW-0808">Transferase</keyword>
<evidence type="ECO:0000313" key="11">
    <source>
        <dbReference type="EMBL" id="TLS37912.1"/>
    </source>
</evidence>
<keyword evidence="7 10" id="KW-0472">Membrane</keyword>
<comment type="similarity">
    <text evidence="10">Belongs to the PlsY family.</text>
</comment>
<keyword evidence="1 10" id="KW-1003">Cell membrane</keyword>
<dbReference type="GO" id="GO:0005886">
    <property type="term" value="C:plasma membrane"/>
    <property type="evidence" value="ECO:0007669"/>
    <property type="project" value="UniProtKB-SubCell"/>
</dbReference>
<reference evidence="11 12" key="1">
    <citation type="submission" date="2019-04" db="EMBL/GenBank/DDBJ databases">
        <title>Bacillus caeni sp. nov., a bacterium isolated from mangrove sediment.</title>
        <authorList>
            <person name="Huang H."/>
            <person name="Mo K."/>
            <person name="Hu Y."/>
        </authorList>
    </citation>
    <scope>NUCLEOTIDE SEQUENCE [LARGE SCALE GENOMIC DNA]</scope>
    <source>
        <strain evidence="11 12">HB172195</strain>
    </source>
</reference>
<feature type="transmembrane region" description="Helical" evidence="10">
    <location>
        <begin position="49"/>
        <end position="74"/>
    </location>
</feature>
<name>A0A5R9F2L6_9BACL</name>
<evidence type="ECO:0000256" key="3">
    <source>
        <dbReference type="ARBA" id="ARBA00022679"/>
    </source>
</evidence>
<evidence type="ECO:0000256" key="6">
    <source>
        <dbReference type="ARBA" id="ARBA00023098"/>
    </source>
</evidence>
<proteinExistence type="inferred from homology"/>
<accession>A0A5R9F2L6</accession>
<feature type="transmembrane region" description="Helical" evidence="10">
    <location>
        <begin position="80"/>
        <end position="98"/>
    </location>
</feature>
<dbReference type="SMART" id="SM01207">
    <property type="entry name" value="G3P_acyltransf"/>
    <property type="match status" value="1"/>
</dbReference>
<comment type="catalytic activity">
    <reaction evidence="10">
        <text>an acyl phosphate + sn-glycerol 3-phosphate = a 1-acyl-sn-glycero-3-phosphate + phosphate</text>
        <dbReference type="Rhea" id="RHEA:34075"/>
        <dbReference type="ChEBI" id="CHEBI:43474"/>
        <dbReference type="ChEBI" id="CHEBI:57597"/>
        <dbReference type="ChEBI" id="CHEBI:57970"/>
        <dbReference type="ChEBI" id="CHEBI:59918"/>
        <dbReference type="EC" id="2.3.1.275"/>
    </reaction>
</comment>
<keyword evidence="2 10" id="KW-0444">Lipid biosynthesis</keyword>
<keyword evidence="5 10" id="KW-1133">Transmembrane helix</keyword>
<organism evidence="11 12">
    <name type="scientific">Exobacillus caeni</name>
    <dbReference type="NCBI Taxonomy" id="2574798"/>
    <lineage>
        <taxon>Bacteria</taxon>
        <taxon>Bacillati</taxon>
        <taxon>Bacillota</taxon>
        <taxon>Bacilli</taxon>
        <taxon>Bacillales</taxon>
        <taxon>Guptibacillaceae</taxon>
        <taxon>Exobacillus</taxon>
    </lineage>
</organism>
<evidence type="ECO:0000256" key="4">
    <source>
        <dbReference type="ARBA" id="ARBA00022692"/>
    </source>
</evidence>
<dbReference type="InterPro" id="IPR003811">
    <property type="entry name" value="G3P_acylTferase_PlsY"/>
</dbReference>
<evidence type="ECO:0000256" key="10">
    <source>
        <dbReference type="HAMAP-Rule" id="MF_01043"/>
    </source>
</evidence>
<comment type="subcellular location">
    <subcellularLocation>
        <location evidence="10">Cell membrane</location>
        <topology evidence="10">Multi-pass membrane protein</topology>
    </subcellularLocation>
</comment>
<dbReference type="Pfam" id="PF02660">
    <property type="entry name" value="G3P_acyltransf"/>
    <property type="match status" value="1"/>
</dbReference>
<keyword evidence="12" id="KW-1185">Reference proteome</keyword>
<evidence type="ECO:0000256" key="8">
    <source>
        <dbReference type="ARBA" id="ARBA00023209"/>
    </source>
</evidence>
<evidence type="ECO:0000256" key="7">
    <source>
        <dbReference type="ARBA" id="ARBA00023136"/>
    </source>
</evidence>
<keyword evidence="8 10" id="KW-0594">Phospholipid biosynthesis</keyword>
<dbReference type="PANTHER" id="PTHR30309:SF0">
    <property type="entry name" value="GLYCEROL-3-PHOSPHATE ACYLTRANSFERASE-RELATED"/>
    <property type="match status" value="1"/>
</dbReference>
<evidence type="ECO:0000313" key="12">
    <source>
        <dbReference type="Proteomes" id="UP000308230"/>
    </source>
</evidence>
<evidence type="ECO:0000256" key="1">
    <source>
        <dbReference type="ARBA" id="ARBA00022475"/>
    </source>
</evidence>
<feature type="transmembrane region" description="Helical" evidence="10">
    <location>
        <begin position="157"/>
        <end position="179"/>
    </location>
</feature>
<protein>
    <recommendedName>
        <fullName evidence="10">Glycerol-3-phosphate acyltransferase</fullName>
    </recommendedName>
    <alternativeName>
        <fullName evidence="10">Acyl-PO4 G3P acyltransferase</fullName>
    </alternativeName>
    <alternativeName>
        <fullName evidence="10">Acyl-phosphate--glycerol-3-phosphate acyltransferase</fullName>
    </alternativeName>
    <alternativeName>
        <fullName evidence="10">G3P acyltransferase</fullName>
        <shortName evidence="10">GPAT</shortName>
        <ecNumber evidence="10">2.3.1.275</ecNumber>
    </alternativeName>
    <alternativeName>
        <fullName evidence="10">Lysophosphatidic acid synthase</fullName>
        <shortName evidence="10">LPA synthase</shortName>
    </alternativeName>
</protein>
<dbReference type="EC" id="2.3.1.275" evidence="10"/>
<dbReference type="Proteomes" id="UP000308230">
    <property type="component" value="Unassembled WGS sequence"/>
</dbReference>
<comment type="pathway">
    <text evidence="10">Lipid metabolism; phospholipid metabolism.</text>
</comment>
<sequence length="203" mass="22667">MSWSEVGSVTFGYMLGCLNAAYYIVLWNTGKDIRDLGSRNPGARNAGRIFGKSIFLLTFFFDAIKGVIAIAISYHLDVSIMWVLLAGIFTVVGHIWPIQLRFRGGKGISVYIGVISALSIFILGTLLGLFFILYLLLRKFTLSGLSAISLLPFVTYLFVQSAETSLFLLTLAGLILYAHRKDIDKEYRRIKRGEGNEGRVSYF</sequence>
<evidence type="ECO:0000256" key="5">
    <source>
        <dbReference type="ARBA" id="ARBA00022989"/>
    </source>
</evidence>
<feature type="transmembrane region" description="Helical" evidence="10">
    <location>
        <begin position="110"/>
        <end position="137"/>
    </location>
</feature>
<evidence type="ECO:0000256" key="9">
    <source>
        <dbReference type="ARBA" id="ARBA00023264"/>
    </source>
</evidence>
<dbReference type="GO" id="GO:0008654">
    <property type="term" value="P:phospholipid biosynthetic process"/>
    <property type="evidence" value="ECO:0007669"/>
    <property type="project" value="UniProtKB-UniRule"/>
</dbReference>
<keyword evidence="9 10" id="KW-1208">Phospholipid metabolism</keyword>
<evidence type="ECO:0000256" key="2">
    <source>
        <dbReference type="ARBA" id="ARBA00022516"/>
    </source>
</evidence>
<keyword evidence="4 10" id="KW-0812">Transmembrane</keyword>
<comment type="caution">
    <text evidence="11">The sequence shown here is derived from an EMBL/GenBank/DDBJ whole genome shotgun (WGS) entry which is preliminary data.</text>
</comment>
<dbReference type="OrthoDB" id="9777124at2"/>